<proteinExistence type="predicted"/>
<evidence type="ECO:0000313" key="1">
    <source>
        <dbReference type="EMBL" id="KKL15121.1"/>
    </source>
</evidence>
<gene>
    <name evidence="1" type="ORF">LCGC14_2508770</name>
</gene>
<organism evidence="1">
    <name type="scientific">marine sediment metagenome</name>
    <dbReference type="NCBI Taxonomy" id="412755"/>
    <lineage>
        <taxon>unclassified sequences</taxon>
        <taxon>metagenomes</taxon>
        <taxon>ecological metagenomes</taxon>
    </lineage>
</organism>
<sequence length="122" mass="13896">MGGEKPAGGWRKKWMREMNKYIPPDIENSIQLMQVIRTGIATYGQVTIIVWLESIGSPYWTISTPDLHQTVRPWHVRLIIKRNLVYLYNMSPEEFLGQDALGTLSGDVIVGIANDNQLNLNI</sequence>
<name>A0A0F9DBJ6_9ZZZZ</name>
<protein>
    <submittedName>
        <fullName evidence="1">Uncharacterized protein</fullName>
    </submittedName>
</protein>
<dbReference type="EMBL" id="LAZR01040188">
    <property type="protein sequence ID" value="KKL15121.1"/>
    <property type="molecule type" value="Genomic_DNA"/>
</dbReference>
<accession>A0A0F9DBJ6</accession>
<reference evidence="1" key="1">
    <citation type="journal article" date="2015" name="Nature">
        <title>Complex archaea that bridge the gap between prokaryotes and eukaryotes.</title>
        <authorList>
            <person name="Spang A."/>
            <person name="Saw J.H."/>
            <person name="Jorgensen S.L."/>
            <person name="Zaremba-Niedzwiedzka K."/>
            <person name="Martijn J."/>
            <person name="Lind A.E."/>
            <person name="van Eijk R."/>
            <person name="Schleper C."/>
            <person name="Guy L."/>
            <person name="Ettema T.J."/>
        </authorList>
    </citation>
    <scope>NUCLEOTIDE SEQUENCE</scope>
</reference>
<comment type="caution">
    <text evidence="1">The sequence shown here is derived from an EMBL/GenBank/DDBJ whole genome shotgun (WGS) entry which is preliminary data.</text>
</comment>
<dbReference type="AlphaFoldDB" id="A0A0F9DBJ6"/>